<feature type="chain" id="PRO_5047049874" description="WSC domain-containing protein" evidence="3">
    <location>
        <begin position="21"/>
        <end position="1487"/>
    </location>
</feature>
<dbReference type="Pfam" id="PF01822">
    <property type="entry name" value="WSC"/>
    <property type="match status" value="6"/>
</dbReference>
<dbReference type="InterPro" id="IPR013783">
    <property type="entry name" value="Ig-like_fold"/>
</dbReference>
<evidence type="ECO:0000256" key="1">
    <source>
        <dbReference type="ARBA" id="ARBA00022729"/>
    </source>
</evidence>
<feature type="region of interest" description="Disordered" evidence="2">
    <location>
        <begin position="263"/>
        <end position="427"/>
    </location>
</feature>
<dbReference type="EMBL" id="JAZHXI010000007">
    <property type="protein sequence ID" value="KAL2069995.1"/>
    <property type="molecule type" value="Genomic_DNA"/>
</dbReference>
<feature type="domain" description="WSC" evidence="4">
    <location>
        <begin position="497"/>
        <end position="590"/>
    </location>
</feature>
<dbReference type="SUPFAM" id="SSF81296">
    <property type="entry name" value="E set domains"/>
    <property type="match status" value="1"/>
</dbReference>
<organism evidence="5 6">
    <name type="scientific">Oculimacula yallundae</name>
    <dbReference type="NCBI Taxonomy" id="86028"/>
    <lineage>
        <taxon>Eukaryota</taxon>
        <taxon>Fungi</taxon>
        <taxon>Dikarya</taxon>
        <taxon>Ascomycota</taxon>
        <taxon>Pezizomycotina</taxon>
        <taxon>Leotiomycetes</taxon>
        <taxon>Helotiales</taxon>
        <taxon>Ploettnerulaceae</taxon>
        <taxon>Oculimacula</taxon>
    </lineage>
</organism>
<feature type="domain" description="WSC" evidence="4">
    <location>
        <begin position="157"/>
        <end position="252"/>
    </location>
</feature>
<dbReference type="PROSITE" id="PS51212">
    <property type="entry name" value="WSC"/>
    <property type="match status" value="6"/>
</dbReference>
<dbReference type="Pfam" id="PF09118">
    <property type="entry name" value="GO-like_E_set"/>
    <property type="match status" value="1"/>
</dbReference>
<dbReference type="InterPro" id="IPR002889">
    <property type="entry name" value="WSC_carb-bd"/>
</dbReference>
<keyword evidence="1 3" id="KW-0732">Signal</keyword>
<dbReference type="SUPFAM" id="SSF50965">
    <property type="entry name" value="Galactose oxidase, central domain"/>
    <property type="match status" value="1"/>
</dbReference>
<dbReference type="PANTHER" id="PTHR32208:SF105">
    <property type="entry name" value="COPPER RADICAL OXIDASE"/>
    <property type="match status" value="1"/>
</dbReference>
<dbReference type="InterPro" id="IPR014756">
    <property type="entry name" value="Ig_E-set"/>
</dbReference>
<dbReference type="Gene3D" id="2.60.40.10">
    <property type="entry name" value="Immunoglobulins"/>
    <property type="match status" value="1"/>
</dbReference>
<feature type="domain" description="WSC" evidence="4">
    <location>
        <begin position="853"/>
        <end position="950"/>
    </location>
</feature>
<feature type="domain" description="WSC" evidence="4">
    <location>
        <begin position="742"/>
        <end position="835"/>
    </location>
</feature>
<evidence type="ECO:0000256" key="3">
    <source>
        <dbReference type="SAM" id="SignalP"/>
    </source>
</evidence>
<evidence type="ECO:0000313" key="5">
    <source>
        <dbReference type="EMBL" id="KAL2069995.1"/>
    </source>
</evidence>
<name>A0ABR4CJ56_9HELO</name>
<dbReference type="CDD" id="cd02851">
    <property type="entry name" value="E_set_GO_C"/>
    <property type="match status" value="1"/>
</dbReference>
<comment type="caution">
    <text evidence="5">The sequence shown here is derived from an EMBL/GenBank/DDBJ whole genome shotgun (WGS) entry which is preliminary data.</text>
</comment>
<dbReference type="InterPro" id="IPR009880">
    <property type="entry name" value="Glyoxal_oxidase_N"/>
</dbReference>
<sequence>MAPSIVQVAFSLLFAGSAFASSDVLYAPLENRYATVLDKRVIPTSLPGTWAYQGCYSEGANRALGGQNYANATGMTTESCIAFCDSKGAYFAGTEYSSECYCGNKIDSTSVLSPAADCSMTCSGNSTQTCGGPARLSVFWNGNNPPPGPSTNPGTGGYGFFGCYTEGTTGRCLTNAVTVTSPMTVALCVQACKTAGYTMAGIEYASECWCGNSISNGAIIATGGISECNMLCQGNSTEYCGAGDRLDVYKLGYEGVSSSSVVSSSTRASSSTSRPVSTTSRSSTVSSSSSIRSSSSTRASSSSTRASSSSSSTRASSSSTRASSSSTRASSSSTRLSTSSSRVSSSSSSVRSSSSSSARPSSSSSRASTSSTRLSSSTQAPSSSTRASSSSTGVSSLTSRASSSSSRASSSTSRASSSSSRVSSSSSSSVRLSSSSVISSSSSSVRPSSSSVSSSSSRAWTASSTSTRVSSSSSQVSSSTAAVASSTVLAIKPIVGAYGFQGCYTEGTGVRALSGAVYADFVGMSLEVCASKCAGTTYFGVEYGGECYCGNTLAATSVLATNQADCSFTCPGDQYEYCGAGDRLQLYKLGGAASSSSSSVPTATGTLTSTGVTTTSSASATPSGFVYLGCQTEGTGVRALGGAASASDFMTIEMCQANCAAFTYFGVEYGRECYCGNSLAASSIASPATDCNVPCMGNTAQKCGAGNRLDVYVKNGTPVPTKPTGSTSTSTSAPLATGLPAGWVSDGCYKEGIGGRALQNQQPDSQANSIEVCINTCKNLGYKVAGMEFGTQCFCDNFLYNGAAPVAATSCNIACPGNPSQTCGAGDFLNIYHTGNLTTYKAPAAQSTELPGNWVYQGCYSDNVNDNRALFWQSILSTNNTATSCLGLCQKYGFMAAGMEYGDECFCGDESVRAASGSIKVAEAECQVKCSGDNNYFCGGGSRLSYYRWIGGAPLNVWAEPTGINAGSYEYLMGGVVVPLITTTGINNKVVFMEKSGTGAPNTTGTYELDLTVLNDPAKAWRPLHVKSDIFCSAGVTLPDKKGRQLNIGGWAGPSTYGVRLYTPDGSDGVWGTNDWQENVNEVTLLEGRWYPSAMVMANGSVLVLGGEVGSNSDPTPSCEILPPPAGGYAKYLDWLDRTDPNNLYPFMFVLPTGGIFVVYYNEARIIDEQTFDTIKTLPNMPGSVVNFLAGRTYPLEGTGVMLPQYPPYSAPVTVLVCGGSANGAAYAIDNCVSTQPEVATPEWTIERMPSQRVLSCICALPDGTYLILNGAKEGVAGFGLAQDPNYNAVLYDPSKEVNQRMSIMASTTVARLYHSEAMLMPDGRVLVSGSNPEDGVHPEEYRVEVFNPPYALTAAAAPSFTITNKDWTYGAAIPITAKIPSGAFGTVKASMMAAVSSTHGNSMGQRTLFLTITCEGAPATAACTLTAPPSAHIAPPGWYQIFVLDNGKPSKSNWIRVGGAIADAAGLGNWPNTASFTAPGLGAVGT</sequence>
<gene>
    <name evidence="5" type="ORF">VTL71DRAFT_14675</name>
</gene>
<accession>A0ABR4CJ56</accession>
<evidence type="ECO:0000256" key="2">
    <source>
        <dbReference type="SAM" id="MobiDB-lite"/>
    </source>
</evidence>
<dbReference type="InterPro" id="IPR015202">
    <property type="entry name" value="GO-like_E_set"/>
</dbReference>
<dbReference type="SMART" id="SM00321">
    <property type="entry name" value="WSC"/>
    <property type="match status" value="6"/>
</dbReference>
<dbReference type="Proteomes" id="UP001595075">
    <property type="component" value="Unassembled WGS sequence"/>
</dbReference>
<dbReference type="InterPro" id="IPR037293">
    <property type="entry name" value="Gal_Oxidase_central_sf"/>
</dbReference>
<dbReference type="Pfam" id="PF07250">
    <property type="entry name" value="Glyoxal_oxid_N"/>
    <property type="match status" value="1"/>
</dbReference>
<feature type="domain" description="WSC" evidence="4">
    <location>
        <begin position="624"/>
        <end position="715"/>
    </location>
</feature>
<dbReference type="Gene3D" id="2.130.10.80">
    <property type="entry name" value="Galactose oxidase/kelch, beta-propeller"/>
    <property type="match status" value="1"/>
</dbReference>
<proteinExistence type="predicted"/>
<dbReference type="InterPro" id="IPR011043">
    <property type="entry name" value="Gal_Oxase/kelch_b-propeller"/>
</dbReference>
<feature type="signal peptide" evidence="3">
    <location>
        <begin position="1"/>
        <end position="20"/>
    </location>
</feature>
<feature type="domain" description="WSC" evidence="4">
    <location>
        <begin position="49"/>
        <end position="142"/>
    </location>
</feature>
<reference evidence="5 6" key="1">
    <citation type="journal article" date="2024" name="Commun. Biol.">
        <title>Comparative genomic analysis of thermophilic fungi reveals convergent evolutionary adaptations and gene losses.</title>
        <authorList>
            <person name="Steindorff A.S."/>
            <person name="Aguilar-Pontes M.V."/>
            <person name="Robinson A.J."/>
            <person name="Andreopoulos B."/>
            <person name="LaButti K."/>
            <person name="Kuo A."/>
            <person name="Mondo S."/>
            <person name="Riley R."/>
            <person name="Otillar R."/>
            <person name="Haridas S."/>
            <person name="Lipzen A."/>
            <person name="Grimwood J."/>
            <person name="Schmutz J."/>
            <person name="Clum A."/>
            <person name="Reid I.D."/>
            <person name="Moisan M.C."/>
            <person name="Butler G."/>
            <person name="Nguyen T.T.M."/>
            <person name="Dewar K."/>
            <person name="Conant G."/>
            <person name="Drula E."/>
            <person name="Henrissat B."/>
            <person name="Hansel C."/>
            <person name="Singer S."/>
            <person name="Hutchinson M.I."/>
            <person name="de Vries R.P."/>
            <person name="Natvig D.O."/>
            <person name="Powell A.J."/>
            <person name="Tsang A."/>
            <person name="Grigoriev I.V."/>
        </authorList>
    </citation>
    <scope>NUCLEOTIDE SEQUENCE [LARGE SCALE GENOMIC DNA]</scope>
    <source>
        <strain evidence="5 6">CBS 494.80</strain>
    </source>
</reference>
<evidence type="ECO:0000313" key="6">
    <source>
        <dbReference type="Proteomes" id="UP001595075"/>
    </source>
</evidence>
<dbReference type="PANTHER" id="PTHR32208">
    <property type="entry name" value="SECRETED PROTEIN-RELATED"/>
    <property type="match status" value="1"/>
</dbReference>
<protein>
    <recommendedName>
        <fullName evidence="4">WSC domain-containing protein</fullName>
    </recommendedName>
</protein>
<evidence type="ECO:0000259" key="4">
    <source>
        <dbReference type="PROSITE" id="PS51212"/>
    </source>
</evidence>
<keyword evidence="6" id="KW-1185">Reference proteome</keyword>